<dbReference type="PANTHER" id="PTHR11011">
    <property type="entry name" value="MALE STERILITY PROTEIN 2-RELATED"/>
    <property type="match status" value="1"/>
</dbReference>
<comment type="similarity">
    <text evidence="1">Belongs to the fatty acyl-CoA reductase family.</text>
</comment>
<comment type="catalytic activity">
    <reaction evidence="1">
        <text>a long-chain fatty acyl-CoA + 2 NADPH + 2 H(+) = a long-chain primary fatty alcohol + 2 NADP(+) + CoA</text>
        <dbReference type="Rhea" id="RHEA:52716"/>
        <dbReference type="ChEBI" id="CHEBI:15378"/>
        <dbReference type="ChEBI" id="CHEBI:57287"/>
        <dbReference type="ChEBI" id="CHEBI:57783"/>
        <dbReference type="ChEBI" id="CHEBI:58349"/>
        <dbReference type="ChEBI" id="CHEBI:77396"/>
        <dbReference type="ChEBI" id="CHEBI:83139"/>
        <dbReference type="EC" id="1.2.1.84"/>
    </reaction>
</comment>
<dbReference type="GO" id="GO:0102965">
    <property type="term" value="F:alcohol-forming long-chain fatty acyl-CoA reductase activity"/>
    <property type="evidence" value="ECO:0007669"/>
    <property type="project" value="UniProtKB-EC"/>
</dbReference>
<dbReference type="EMBL" id="JADCTT010000016">
    <property type="protein sequence ID" value="KAF9743802.1"/>
    <property type="molecule type" value="Genomic_DNA"/>
</dbReference>
<dbReference type="Pfam" id="PF07993">
    <property type="entry name" value="NAD_binding_4"/>
    <property type="match status" value="1"/>
</dbReference>
<dbReference type="AlphaFoldDB" id="A0A8H7K819"/>
<dbReference type="InterPro" id="IPR026055">
    <property type="entry name" value="FAR"/>
</dbReference>
<dbReference type="InterPro" id="IPR002123">
    <property type="entry name" value="Plipid/glycerol_acylTrfase"/>
</dbReference>
<dbReference type="Proteomes" id="UP000616885">
    <property type="component" value="Unassembled WGS sequence"/>
</dbReference>
<dbReference type="Gene3D" id="3.40.50.720">
    <property type="entry name" value="NAD(P)-binding Rossmann-like Domain"/>
    <property type="match status" value="1"/>
</dbReference>
<comment type="function">
    <text evidence="1">Catalyzes the reduction of fatty acyl-CoA to fatty alcohols.</text>
</comment>
<reference evidence="3" key="1">
    <citation type="submission" date="2020-10" db="EMBL/GenBank/DDBJ databases">
        <title>High-Quality Genome Resource of Clonostachys rosea strain S41 by Oxford Nanopore Long-Read Sequencing.</title>
        <authorList>
            <person name="Wang H."/>
        </authorList>
    </citation>
    <scope>NUCLEOTIDE SEQUENCE</scope>
    <source>
        <strain evidence="3">S41</strain>
    </source>
</reference>
<name>A0A8H7K819_BIOOC</name>
<evidence type="ECO:0000259" key="2">
    <source>
        <dbReference type="SMART" id="SM00563"/>
    </source>
</evidence>
<dbReference type="Pfam" id="PF01553">
    <property type="entry name" value="Acyltransferase"/>
    <property type="match status" value="1"/>
</dbReference>
<keyword evidence="1" id="KW-0444">Lipid biosynthesis</keyword>
<keyword evidence="1" id="KW-0443">Lipid metabolism</keyword>
<evidence type="ECO:0000256" key="1">
    <source>
        <dbReference type="RuleBase" id="RU363097"/>
    </source>
</evidence>
<dbReference type="InterPro" id="IPR013120">
    <property type="entry name" value="FAR_NAD-bd"/>
</dbReference>
<dbReference type="CDD" id="cd05236">
    <property type="entry name" value="FAR-N_SDR_e"/>
    <property type="match status" value="1"/>
</dbReference>
<keyword evidence="1" id="KW-0521">NADP</keyword>
<evidence type="ECO:0000313" key="4">
    <source>
        <dbReference type="Proteomes" id="UP000616885"/>
    </source>
</evidence>
<proteinExistence type="inferred from homology"/>
<dbReference type="InterPro" id="IPR036291">
    <property type="entry name" value="NAD(P)-bd_dom_sf"/>
</dbReference>
<dbReference type="GO" id="GO:0006629">
    <property type="term" value="P:lipid metabolic process"/>
    <property type="evidence" value="ECO:0007669"/>
    <property type="project" value="UniProtKB-KW"/>
</dbReference>
<dbReference type="EC" id="1.2.1.84" evidence="1"/>
<dbReference type="GO" id="GO:0080019">
    <property type="term" value="F:alcohol-forming very long-chain fatty acyl-CoA reductase activity"/>
    <property type="evidence" value="ECO:0007669"/>
    <property type="project" value="InterPro"/>
</dbReference>
<dbReference type="SMART" id="SM00563">
    <property type="entry name" value="PlsC"/>
    <property type="match status" value="1"/>
</dbReference>
<comment type="caution">
    <text evidence="3">The sequence shown here is derived from an EMBL/GenBank/DDBJ whole genome shotgun (WGS) entry which is preliminary data.</text>
</comment>
<gene>
    <name evidence="3" type="ORF">IM811_006142</name>
</gene>
<dbReference type="GO" id="GO:0016746">
    <property type="term" value="F:acyltransferase activity"/>
    <property type="evidence" value="ECO:0007669"/>
    <property type="project" value="InterPro"/>
</dbReference>
<accession>A0A8H7K819</accession>
<feature type="domain" description="Phospholipid/glycerol acyltransferase" evidence="2">
    <location>
        <begin position="495"/>
        <end position="618"/>
    </location>
</feature>
<sequence>MGNIIMITGATGFLGKVVVQEILRCENGRKLEKIIVLIRPKENQTAERRFFDEVASSLCFSKLPKTWIFKINVVSANLRHERCGIEEDIYHQLCSQITHIIHCAGSVAFSPSASESIIGDNITATLNVMELARGCPNLRHFVHTSTAYVTPHTKKPIIETLPPLFQSARCLYAAIQKDSNSTDEILRSTGHPNLYTLAKCLTEHILLESVAVPLTIVRPSIISASWKYPFPGWVDSSSALAGLVAGIGSGNIRVANGDPRTILDVVPVDVVAQQLIEAVLSPSTLGRPPQIVHAVSTVEAGMQISLACSAIVKYFTLHRVFRKPKMSYIGQKTDLRYRLSHFVQHQLPQALAKTLAIAKRNNHQIQRIERAKSAELKANTIFEPFTQHTYNFHSATTMLGLDYDPYEYLKIVCQGVRIYLLQKDATKAVFAGKRADTTGGIGTLSWSRRQEHGTIPVSISSTVLRGTFKRTFASVTFDLHSFSAAMEGISPETRVIVAPTHRSFLDSLVCSYLFFTRPEMGIRLPRVLASEEFAKIPIVGWICRRLRTVFVVRGAGKPDDSLDQQLAELVRSGDNLLFFVEGQRSRTGEVLPGKRGVLRSLQSTGSDFVILPVYITYERIPESDAFKRELQGGPKQRPNLPGLLKWTRKMLRGDVDLGEAHVVCATPLLLGPNTDIYDLVDELGEALHGNKS</sequence>
<evidence type="ECO:0000313" key="3">
    <source>
        <dbReference type="EMBL" id="KAF9743802.1"/>
    </source>
</evidence>
<protein>
    <recommendedName>
        <fullName evidence="1">Fatty acyl-CoA reductase</fullName>
        <ecNumber evidence="1">1.2.1.84</ecNumber>
    </recommendedName>
</protein>
<keyword evidence="1" id="KW-0560">Oxidoreductase</keyword>
<organism evidence="3 4">
    <name type="scientific">Bionectria ochroleuca</name>
    <name type="common">Gliocladium roseum</name>
    <dbReference type="NCBI Taxonomy" id="29856"/>
    <lineage>
        <taxon>Eukaryota</taxon>
        <taxon>Fungi</taxon>
        <taxon>Dikarya</taxon>
        <taxon>Ascomycota</taxon>
        <taxon>Pezizomycotina</taxon>
        <taxon>Sordariomycetes</taxon>
        <taxon>Hypocreomycetidae</taxon>
        <taxon>Hypocreales</taxon>
        <taxon>Bionectriaceae</taxon>
        <taxon>Clonostachys</taxon>
    </lineage>
</organism>
<dbReference type="SUPFAM" id="SSF51735">
    <property type="entry name" value="NAD(P)-binding Rossmann-fold domains"/>
    <property type="match status" value="1"/>
</dbReference>
<dbReference type="SUPFAM" id="SSF69593">
    <property type="entry name" value="Glycerol-3-phosphate (1)-acyltransferase"/>
    <property type="match status" value="1"/>
</dbReference>